<organism evidence="1 2">
    <name type="scientific">Brevibacterium casei</name>
    <dbReference type="NCBI Taxonomy" id="33889"/>
    <lineage>
        <taxon>Bacteria</taxon>
        <taxon>Bacillati</taxon>
        <taxon>Actinomycetota</taxon>
        <taxon>Actinomycetes</taxon>
        <taxon>Micrococcales</taxon>
        <taxon>Brevibacteriaceae</taxon>
        <taxon>Brevibacterium</taxon>
    </lineage>
</organism>
<accession>A0AB34XS96</accession>
<evidence type="ECO:0000313" key="2">
    <source>
        <dbReference type="Proteomes" id="UP000076612"/>
    </source>
</evidence>
<dbReference type="EMBL" id="LQQR01000026">
    <property type="protein sequence ID" value="KZE17669.1"/>
    <property type="molecule type" value="Genomic_DNA"/>
</dbReference>
<name>A0AB34XS96_9MICO</name>
<dbReference type="Proteomes" id="UP000076612">
    <property type="component" value="Unassembled WGS sequence"/>
</dbReference>
<proteinExistence type="predicted"/>
<protein>
    <submittedName>
        <fullName evidence="1">Uncharacterized protein</fullName>
    </submittedName>
</protein>
<reference evidence="2" key="1">
    <citation type="submission" date="2016-01" db="EMBL/GenBank/DDBJ databases">
        <title>Draft genome of Chromobacterium sp. F49.</title>
        <authorList>
            <person name="Hong K.W."/>
        </authorList>
    </citation>
    <scope>NUCLEOTIDE SEQUENCE [LARGE SCALE GENOMIC DNA]</scope>
    <source>
        <strain evidence="2">M40</strain>
    </source>
</reference>
<evidence type="ECO:0000313" key="1">
    <source>
        <dbReference type="EMBL" id="KZE17669.1"/>
    </source>
</evidence>
<comment type="caution">
    <text evidence="1">The sequence shown here is derived from an EMBL/GenBank/DDBJ whole genome shotgun (WGS) entry which is preliminary data.</text>
</comment>
<gene>
    <name evidence="1" type="ORF">AVW13_13730</name>
</gene>
<dbReference type="AlphaFoldDB" id="A0AB34XS96"/>
<sequence>MQSQSIFGPHSELIRMGGDHRQPRLWSVSEAFLEVEFFDIEAIPSQHLDQWGRAVLFCALAVDFSTGTILLRKILVQGLIDSPRGRALWNDAVPGKCECA</sequence>